<dbReference type="HOGENOM" id="CLU_159248_0_1_9"/>
<dbReference type="Gene3D" id="3.40.50.2300">
    <property type="match status" value="1"/>
</dbReference>
<reference evidence="3 4" key="1">
    <citation type="submission" date="2007-03" db="EMBL/GenBank/DDBJ databases">
        <authorList>
            <person name="Fulton L."/>
            <person name="Clifton S."/>
            <person name="Fulton B."/>
            <person name="Xu J."/>
            <person name="Minx P."/>
            <person name="Pepin K.H."/>
            <person name="Johnson M."/>
            <person name="Thiruvilangam P."/>
            <person name="Bhonagiri V."/>
            <person name="Nash W.E."/>
            <person name="Mardis E.R."/>
            <person name="Wilson R.K."/>
        </authorList>
    </citation>
    <scope>NUCLEOTIDE SEQUENCE [LARGE SCALE GENOMIC DNA]</scope>
    <source>
        <strain evidence="3 4">ATCC 27560</strain>
    </source>
</reference>
<dbReference type="InterPro" id="IPR036095">
    <property type="entry name" value="PTS_EIIB-like_sf"/>
</dbReference>
<protein>
    <submittedName>
        <fullName evidence="3">PTS system, Lactose/Cellobiose specific IIB subunit</fullName>
    </submittedName>
</protein>
<gene>
    <name evidence="3" type="ORF">EUBVEN_00836</name>
</gene>
<evidence type="ECO:0000259" key="2">
    <source>
        <dbReference type="PROSITE" id="PS51099"/>
    </source>
</evidence>
<sequence>MFIMGIKKIMCCCGSGLGSSLMIRLNVEKALKKLGISGVEVMHSSLSDASANAADLFVVGGDLENFTHSFPKVVLLENIMSMPELEEKLKKAFDEAQ</sequence>
<evidence type="ECO:0000313" key="4">
    <source>
        <dbReference type="Proteomes" id="UP000006000"/>
    </source>
</evidence>
<comment type="caution">
    <text evidence="3">The sequence shown here is derived from an EMBL/GenBank/DDBJ whole genome shotgun (WGS) entry which is preliminary data.</text>
</comment>
<organism evidence="3 4">
    <name type="scientific">Eubacterium ventriosum ATCC 27560</name>
    <dbReference type="NCBI Taxonomy" id="411463"/>
    <lineage>
        <taxon>Bacteria</taxon>
        <taxon>Bacillati</taxon>
        <taxon>Bacillota</taxon>
        <taxon>Clostridia</taxon>
        <taxon>Eubacteriales</taxon>
        <taxon>Eubacteriaceae</taxon>
        <taxon>Eubacterium</taxon>
    </lineage>
</organism>
<dbReference type="SUPFAM" id="SSF52794">
    <property type="entry name" value="PTS system IIB component-like"/>
    <property type="match status" value="1"/>
</dbReference>
<dbReference type="InterPro" id="IPR003501">
    <property type="entry name" value="PTS_EIIB_2/3"/>
</dbReference>
<evidence type="ECO:0000256" key="1">
    <source>
        <dbReference type="ARBA" id="ARBA00022679"/>
    </source>
</evidence>
<dbReference type="CDD" id="cd05563">
    <property type="entry name" value="PTS_IIB_ascorbate"/>
    <property type="match status" value="1"/>
</dbReference>
<dbReference type="STRING" id="411463.EUBVEN_00836"/>
<feature type="domain" description="PTS EIIB type-2" evidence="2">
    <location>
        <begin position="7"/>
        <end position="97"/>
    </location>
</feature>
<keyword evidence="1" id="KW-0808">Transferase</keyword>
<proteinExistence type="predicted"/>
<dbReference type="InterPro" id="IPR013011">
    <property type="entry name" value="PTS_EIIB_2"/>
</dbReference>
<dbReference type="GO" id="GO:0008982">
    <property type="term" value="F:protein-N(PI)-phosphohistidine-sugar phosphotransferase activity"/>
    <property type="evidence" value="ECO:0007669"/>
    <property type="project" value="InterPro"/>
</dbReference>
<dbReference type="AlphaFoldDB" id="A5Z556"/>
<accession>A5Z556</accession>
<dbReference type="Proteomes" id="UP000006000">
    <property type="component" value="Unassembled WGS sequence"/>
</dbReference>
<dbReference type="EMBL" id="AAVL02000030">
    <property type="protein sequence ID" value="EDM51829.1"/>
    <property type="molecule type" value="Genomic_DNA"/>
</dbReference>
<evidence type="ECO:0000313" key="3">
    <source>
        <dbReference type="EMBL" id="EDM51829.1"/>
    </source>
</evidence>
<dbReference type="eggNOG" id="COG3414">
    <property type="taxonomic scope" value="Bacteria"/>
</dbReference>
<dbReference type="GO" id="GO:0009401">
    <property type="term" value="P:phosphoenolpyruvate-dependent sugar phosphotransferase system"/>
    <property type="evidence" value="ECO:0007669"/>
    <property type="project" value="InterPro"/>
</dbReference>
<dbReference type="PROSITE" id="PS51099">
    <property type="entry name" value="PTS_EIIB_TYPE_2"/>
    <property type="match status" value="1"/>
</dbReference>
<dbReference type="Pfam" id="PF02302">
    <property type="entry name" value="PTS_IIB"/>
    <property type="match status" value="1"/>
</dbReference>
<reference evidence="3 4" key="2">
    <citation type="submission" date="2007-04" db="EMBL/GenBank/DDBJ databases">
        <title>Draft genome sequence of Eubacterium ventriosum (ATCC 27560).</title>
        <authorList>
            <person name="Sudarsanam P."/>
            <person name="Ley R."/>
            <person name="Guruge J."/>
            <person name="Turnbaugh P.J."/>
            <person name="Mahowald M."/>
            <person name="Liep D."/>
            <person name="Gordon J."/>
        </authorList>
    </citation>
    <scope>NUCLEOTIDE SEQUENCE [LARGE SCALE GENOMIC DNA]</scope>
    <source>
        <strain evidence="3 4">ATCC 27560</strain>
    </source>
</reference>
<name>A5Z556_9FIRM</name>